<dbReference type="InterPro" id="IPR003661">
    <property type="entry name" value="HisK_dim/P_dom"/>
</dbReference>
<dbReference type="EC" id="2.7.13.3" evidence="2"/>
<sequence>MSQPSDTDPVTIPWEKIVRQAVHDMRTPLSSMLTTVAVLRQLQGNAAAPPQWERMIDLLERQVQTLSAQLVQLHESPESYLKVEESA</sequence>
<keyword evidence="5" id="KW-1185">Reference proteome</keyword>
<protein>
    <recommendedName>
        <fullName evidence="2">histidine kinase</fullName>
        <ecNumber evidence="2">2.7.13.3</ecNumber>
    </recommendedName>
</protein>
<dbReference type="Proteomes" id="UP001371305">
    <property type="component" value="Unassembled WGS sequence"/>
</dbReference>
<gene>
    <name evidence="4" type="ORF">WKV53_17280</name>
</gene>
<keyword evidence="4" id="KW-0418">Kinase</keyword>
<evidence type="ECO:0000313" key="4">
    <source>
        <dbReference type="EMBL" id="MEK7952266.1"/>
    </source>
</evidence>
<evidence type="ECO:0000313" key="5">
    <source>
        <dbReference type="Proteomes" id="UP001371305"/>
    </source>
</evidence>
<comment type="caution">
    <text evidence="4">The sequence shown here is derived from an EMBL/GenBank/DDBJ whole genome shotgun (WGS) entry which is preliminary data.</text>
</comment>
<dbReference type="Gene3D" id="1.10.287.130">
    <property type="match status" value="1"/>
</dbReference>
<organism evidence="4 5">
    <name type="scientific">Luteolibacter soli</name>
    <dbReference type="NCBI Taxonomy" id="3135280"/>
    <lineage>
        <taxon>Bacteria</taxon>
        <taxon>Pseudomonadati</taxon>
        <taxon>Verrucomicrobiota</taxon>
        <taxon>Verrucomicrobiia</taxon>
        <taxon>Verrucomicrobiales</taxon>
        <taxon>Verrucomicrobiaceae</taxon>
        <taxon>Luteolibacter</taxon>
    </lineage>
</organism>
<evidence type="ECO:0000256" key="2">
    <source>
        <dbReference type="ARBA" id="ARBA00012438"/>
    </source>
</evidence>
<proteinExistence type="predicted"/>
<feature type="domain" description="Signal transduction histidine kinase dimerisation/phosphoacceptor" evidence="3">
    <location>
        <begin position="16"/>
        <end position="72"/>
    </location>
</feature>
<dbReference type="CDD" id="cd00082">
    <property type="entry name" value="HisKA"/>
    <property type="match status" value="1"/>
</dbReference>
<evidence type="ECO:0000259" key="3">
    <source>
        <dbReference type="Pfam" id="PF00512"/>
    </source>
</evidence>
<dbReference type="RefSeq" id="WP_341406023.1">
    <property type="nucleotide sequence ID" value="NZ_JBBUKT010000007.1"/>
</dbReference>
<name>A0ABU9AX71_9BACT</name>
<keyword evidence="4" id="KW-0808">Transferase</keyword>
<dbReference type="GO" id="GO:0016301">
    <property type="term" value="F:kinase activity"/>
    <property type="evidence" value="ECO:0007669"/>
    <property type="project" value="UniProtKB-KW"/>
</dbReference>
<evidence type="ECO:0000256" key="1">
    <source>
        <dbReference type="ARBA" id="ARBA00000085"/>
    </source>
</evidence>
<reference evidence="4 5" key="1">
    <citation type="submission" date="2024-04" db="EMBL/GenBank/DDBJ databases">
        <title>Luteolibacter sp. isolated from soil.</title>
        <authorList>
            <person name="An J."/>
        </authorList>
    </citation>
    <scope>NUCLEOTIDE SEQUENCE [LARGE SCALE GENOMIC DNA]</scope>
    <source>
        <strain evidence="4 5">Y139</strain>
    </source>
</reference>
<dbReference type="Pfam" id="PF00512">
    <property type="entry name" value="HisKA"/>
    <property type="match status" value="1"/>
</dbReference>
<comment type="catalytic activity">
    <reaction evidence="1">
        <text>ATP + protein L-histidine = ADP + protein N-phospho-L-histidine.</text>
        <dbReference type="EC" id="2.7.13.3"/>
    </reaction>
</comment>
<dbReference type="SUPFAM" id="SSF47384">
    <property type="entry name" value="Homodimeric domain of signal transducing histidine kinase"/>
    <property type="match status" value="1"/>
</dbReference>
<accession>A0ABU9AX71</accession>
<dbReference type="InterPro" id="IPR036097">
    <property type="entry name" value="HisK_dim/P_sf"/>
</dbReference>
<dbReference type="EMBL" id="JBBUKT010000007">
    <property type="protein sequence ID" value="MEK7952266.1"/>
    <property type="molecule type" value="Genomic_DNA"/>
</dbReference>